<evidence type="ECO:0000256" key="4">
    <source>
        <dbReference type="SAM" id="MobiDB-lite"/>
    </source>
</evidence>
<dbReference type="InterPro" id="IPR044068">
    <property type="entry name" value="CB"/>
</dbReference>
<organism evidence="6 7">
    <name type="scientific">Piscinibacter sakaiensis</name>
    <name type="common">Ideonella sakaiensis</name>
    <dbReference type="NCBI Taxonomy" id="1547922"/>
    <lineage>
        <taxon>Bacteria</taxon>
        <taxon>Pseudomonadati</taxon>
        <taxon>Pseudomonadota</taxon>
        <taxon>Betaproteobacteria</taxon>
        <taxon>Burkholderiales</taxon>
        <taxon>Sphaerotilaceae</taxon>
        <taxon>Piscinibacter</taxon>
    </lineage>
</organism>
<feature type="region of interest" description="Disordered" evidence="4">
    <location>
        <begin position="1"/>
        <end position="80"/>
    </location>
</feature>
<accession>A0A0K8NUZ3</accession>
<reference evidence="7" key="1">
    <citation type="submission" date="2015-07" db="EMBL/GenBank/DDBJ databases">
        <title>Discovery of a poly(ethylene terephthalate assimilation.</title>
        <authorList>
            <person name="Yoshida S."/>
            <person name="Hiraga K."/>
            <person name="Takehana T."/>
            <person name="Taniguchi I."/>
            <person name="Yamaji H."/>
            <person name="Maeda Y."/>
            <person name="Toyohara K."/>
            <person name="Miyamoto K."/>
            <person name="Kimura Y."/>
            <person name="Oda K."/>
        </authorList>
    </citation>
    <scope>NUCLEOTIDE SEQUENCE [LARGE SCALE GENOMIC DNA]</scope>
    <source>
        <strain evidence="7">NBRC 110686 / TISTR 2288 / 201-F6</strain>
    </source>
</reference>
<dbReference type="InterPro" id="IPR010998">
    <property type="entry name" value="Integrase_recombinase_N"/>
</dbReference>
<feature type="compositionally biased region" description="Basic and acidic residues" evidence="4">
    <location>
        <begin position="1"/>
        <end position="10"/>
    </location>
</feature>
<dbReference type="Proteomes" id="UP000037660">
    <property type="component" value="Unassembled WGS sequence"/>
</dbReference>
<dbReference type="EMBL" id="BBYR01000006">
    <property type="protein sequence ID" value="GAP34109.1"/>
    <property type="molecule type" value="Genomic_DNA"/>
</dbReference>
<dbReference type="AlphaFoldDB" id="A0A0K8NUZ3"/>
<keyword evidence="2 3" id="KW-0238">DNA-binding</keyword>
<feature type="compositionally biased region" description="Low complexity" evidence="4">
    <location>
        <begin position="29"/>
        <end position="45"/>
    </location>
</feature>
<reference evidence="6 7" key="2">
    <citation type="journal article" date="2016" name="Science">
        <title>A bacterium that degrades and assimilates poly(ethylene terephthalate).</title>
        <authorList>
            <person name="Yoshida S."/>
            <person name="Hiraga K."/>
            <person name="Takehana T."/>
            <person name="Taniguchi I."/>
            <person name="Yamaji H."/>
            <person name="Maeda Y."/>
            <person name="Toyohara K."/>
            <person name="Miyamoto K."/>
            <person name="Kimura Y."/>
            <person name="Oda K."/>
        </authorList>
    </citation>
    <scope>NUCLEOTIDE SEQUENCE [LARGE SCALE GENOMIC DNA]</scope>
    <source>
        <strain evidence="7">NBRC 110686 / TISTR 2288 / 201-F6</strain>
    </source>
</reference>
<evidence type="ECO:0000256" key="2">
    <source>
        <dbReference type="ARBA" id="ARBA00023125"/>
    </source>
</evidence>
<dbReference type="InterPro" id="IPR024457">
    <property type="entry name" value="Putative_integrase_N"/>
</dbReference>
<name>A0A0K8NUZ3_PISS1</name>
<feature type="compositionally biased region" description="Polar residues" evidence="4">
    <location>
        <begin position="352"/>
        <end position="361"/>
    </location>
</feature>
<dbReference type="GO" id="GO:0003677">
    <property type="term" value="F:DNA binding"/>
    <property type="evidence" value="ECO:0007669"/>
    <property type="project" value="UniProtKB-UniRule"/>
</dbReference>
<dbReference type="Gene3D" id="1.10.150.130">
    <property type="match status" value="1"/>
</dbReference>
<keyword evidence="7" id="KW-1185">Reference proteome</keyword>
<dbReference type="Pfam" id="PF12834">
    <property type="entry name" value="Phage_int_SAM_2"/>
    <property type="match status" value="1"/>
</dbReference>
<dbReference type="GO" id="GO:0015074">
    <property type="term" value="P:DNA integration"/>
    <property type="evidence" value="ECO:0007669"/>
    <property type="project" value="UniProtKB-KW"/>
</dbReference>
<comment type="caution">
    <text evidence="6">The sequence shown here is derived from an EMBL/GenBank/DDBJ whole genome shotgun (WGS) entry which is preliminary data.</text>
</comment>
<keyword evidence="1" id="KW-0229">DNA integration</keyword>
<proteinExistence type="predicted"/>
<feature type="compositionally biased region" description="Acidic residues" evidence="4">
    <location>
        <begin position="426"/>
        <end position="435"/>
    </location>
</feature>
<sequence length="435" mass="48794">MSRIRREQPLRRRRQAPLTRNDCRDDPRNGSTLPSSSSRPSRTTSMAPASPGRLHGQDSPRRQNWAGKSPQQVLDMYPPGRTPVNRVVDVLIELFNPLHTALEKTVSHKTRYERAHFLRRFFRELHTDAGFKLAPDPRNLGQRHVQAMVKVWQRRKLSPGTIQTYLSFLRGLAMWLNKPGFIRRPEHYGLTPDEYERHENAQRDKSWSGNGIDVEALLAQVSAYDARIGASMRLMVKVGLRRKESVMCRPYAHVHAFEETGLPDEQREADRYLWTKGKGGRARWLPLATEEQQSAIAHARSVVSGHDAHMGAPDRDLKSNLRRLDYALRKFGLTKRESGTTGHGARHDHLQGQYQDTTGTPSPVRGGGPVDQDLDRQARLRVARIAGHARLRSAGAYIGAIRRSPAGSRDPVQGESGKPGPGSIGDDGDTADPVT</sequence>
<evidence type="ECO:0000256" key="3">
    <source>
        <dbReference type="PROSITE-ProRule" id="PRU01248"/>
    </source>
</evidence>
<feature type="region of interest" description="Disordered" evidence="4">
    <location>
        <begin position="336"/>
        <end position="374"/>
    </location>
</feature>
<dbReference type="Pfam" id="PF12835">
    <property type="entry name" value="Integrase_1"/>
    <property type="match status" value="1"/>
</dbReference>
<evidence type="ECO:0000259" key="5">
    <source>
        <dbReference type="PROSITE" id="PS51900"/>
    </source>
</evidence>
<dbReference type="InterPro" id="IPR011010">
    <property type="entry name" value="DNA_brk_join_enz"/>
</dbReference>
<gene>
    <name evidence="6" type="ORF">ISF6_3888</name>
</gene>
<dbReference type="SUPFAM" id="SSF56349">
    <property type="entry name" value="DNA breaking-rejoining enzymes"/>
    <property type="match status" value="1"/>
</dbReference>
<protein>
    <submittedName>
        <fullName evidence="6">Putative regulatory protein</fullName>
    </submittedName>
</protein>
<dbReference type="PROSITE" id="PS51900">
    <property type="entry name" value="CB"/>
    <property type="match status" value="1"/>
</dbReference>
<evidence type="ECO:0000313" key="6">
    <source>
        <dbReference type="EMBL" id="GAP34109.1"/>
    </source>
</evidence>
<evidence type="ECO:0000313" key="7">
    <source>
        <dbReference type="Proteomes" id="UP000037660"/>
    </source>
</evidence>
<evidence type="ECO:0000256" key="1">
    <source>
        <dbReference type="ARBA" id="ARBA00022908"/>
    </source>
</evidence>
<feature type="region of interest" description="Disordered" evidence="4">
    <location>
        <begin position="400"/>
        <end position="435"/>
    </location>
</feature>
<feature type="domain" description="Core-binding (CB)" evidence="5">
    <location>
        <begin position="89"/>
        <end position="177"/>
    </location>
</feature>
<dbReference type="InterPro" id="IPR024456">
    <property type="entry name" value="Integrase_catalytic_putative"/>
</dbReference>